<feature type="domain" description="Tip attachment protein J central straight fiber" evidence="1">
    <location>
        <begin position="736"/>
        <end position="818"/>
    </location>
</feature>
<reference evidence="3 4" key="1">
    <citation type="submission" date="2018-08" db="EMBL/GenBank/DDBJ databases">
        <title>Crown Gall in kiwifruit.</title>
        <authorList>
            <person name="Visnovsky S.B."/>
            <person name="Pitman A.R."/>
        </authorList>
    </citation>
    <scope>NUCLEOTIDE SEQUENCE [LARGE SCALE GENOMIC DNA]</scope>
    <source>
        <strain evidence="3 4">SBV_302_78_2</strain>
    </source>
</reference>
<evidence type="ECO:0000313" key="3">
    <source>
        <dbReference type="EMBL" id="KAA3504354.1"/>
    </source>
</evidence>
<dbReference type="InterPro" id="IPR015406">
    <property type="entry name" value="GpJ_CSF"/>
</dbReference>
<proteinExistence type="predicted"/>
<evidence type="ECO:0000259" key="2">
    <source>
        <dbReference type="Pfam" id="PF13550"/>
    </source>
</evidence>
<dbReference type="Pfam" id="PF09327">
    <property type="entry name" value="Phage_Tail_Tip"/>
    <property type="match status" value="1"/>
</dbReference>
<protein>
    <submittedName>
        <fullName evidence="3">DUF1983 domain-containing protein</fullName>
    </submittedName>
</protein>
<gene>
    <name evidence="3" type="ORF">DXM27_03700</name>
</gene>
<dbReference type="EMBL" id="QRFF01000001">
    <property type="protein sequence ID" value="KAA3504354.1"/>
    <property type="molecule type" value="Genomic_DNA"/>
</dbReference>
<dbReference type="RefSeq" id="WP_149897809.1">
    <property type="nucleotide sequence ID" value="NZ_QRFF01000001.1"/>
</dbReference>
<sequence length="959" mass="102698">MAIFSGIASLISGVASAVSGFIGGLGVVGSFLLKTAVGVGLSLLAQSLAGKPKDPTFSINGTLQGGGDVPRSFIFGKTATAGSLVFVNTWGQDGDTPNAYLTQVIALSDLPVRGLAEVWVNGERVTLGGLTDRGYAVNEYPDSLWVKFYDGTQTTADSFLFTSVSNGNRWWNPDRIGRGVAYAIVTARVSKNMFSGVPSFKFVLEGLRLYDISRDSTAGGVGPQRFADPATWGGDGDFLPAVQIYNLLRGITYNGQWFYGLQNLSSSRLPAAAWIAQIEKHRAGTLESTGWVNTYRSGGEIQVDAPLTSAVEALLTACQGRISEVGGVYYLHSGAPDAPVIAFTDDDILSTEEQEFTPFLGLADTINGVSANYPSPADGWVAKTAPPLYRADLEAIDGNRRLMADVDLNFVPYPEQVQRLMKSALEEARRFRRHTIVLPPMFWAYATPGTVFSWTSERNGYVAKLMRIDGVADRANLDVMIDITEVDPADYDWSADTEFQPPVDGQLGVIRPTPQAIVDWFAEPATIKDAAGDDRRPAIRLTWDNSDGRLDDVVGIEYEVRLQATLEKVSEGRTDQPQIGSMLISQSLLPAESYVVRGRYIPGGDRPVLWSGFIPVITPNILLSDKDVFVDIDLTGVEEALGWLRNSTRTAQDAIDGLIAAQMEMSAVAYKDTRKLARELSVELGAARAEYKEDIQLAVNETMAVAGKVETLTAALGGSSAFVNVAWAALATPVGYAARYGVTAAVNDGAYRAASLLLDVPANASLPTRVIVQAGQFVVASDDGGVIKQPFTVQGGVLYANDIRVNKLSAFASELGNVNIEEAYIGNLQVGTSNIPPGAISDAFSVTQSSGTEAILDVVHGTGSPRIFLFFSAELITWNAQQGAGIRYDIKNDTDGGGTIFSAGLVNPGLFNDNIVNASANRIFTPPSGRTTTRFRVTRTSAASGLSTNSQLIAMVLRR</sequence>
<feature type="domain" description="Tip attachment protein J" evidence="2">
    <location>
        <begin position="309"/>
        <end position="468"/>
    </location>
</feature>
<organism evidence="3 4">
    <name type="scientific">Rhizobium rhizogenes</name>
    <name type="common">Agrobacterium rhizogenes</name>
    <dbReference type="NCBI Taxonomy" id="359"/>
    <lineage>
        <taxon>Bacteria</taxon>
        <taxon>Pseudomonadati</taxon>
        <taxon>Pseudomonadota</taxon>
        <taxon>Alphaproteobacteria</taxon>
        <taxon>Hyphomicrobiales</taxon>
        <taxon>Rhizobiaceae</taxon>
        <taxon>Rhizobium/Agrobacterium group</taxon>
        <taxon>Rhizobium</taxon>
    </lineage>
</organism>
<dbReference type="AlphaFoldDB" id="A0AA88JU21"/>
<dbReference type="InterPro" id="IPR032876">
    <property type="entry name" value="J_dom"/>
</dbReference>
<dbReference type="Proteomes" id="UP000473658">
    <property type="component" value="Unassembled WGS sequence"/>
</dbReference>
<dbReference type="Pfam" id="PF13550">
    <property type="entry name" value="Phage-tail_3"/>
    <property type="match status" value="1"/>
</dbReference>
<evidence type="ECO:0000259" key="1">
    <source>
        <dbReference type="Pfam" id="PF09327"/>
    </source>
</evidence>
<comment type="caution">
    <text evidence="3">The sequence shown here is derived from an EMBL/GenBank/DDBJ whole genome shotgun (WGS) entry which is preliminary data.</text>
</comment>
<name>A0AA88JU21_RHIRH</name>
<evidence type="ECO:0000313" key="4">
    <source>
        <dbReference type="Proteomes" id="UP000473658"/>
    </source>
</evidence>
<accession>A0AA88JU21</accession>